<sequence>MSISLKTVAAALLLGGNAMAMAMAANDGQIRQ</sequence>
<organism evidence="2 3">
    <name type="scientific">Pseudomonas lini</name>
    <dbReference type="NCBI Taxonomy" id="163011"/>
    <lineage>
        <taxon>Bacteria</taxon>
        <taxon>Pseudomonadati</taxon>
        <taxon>Pseudomonadota</taxon>
        <taxon>Gammaproteobacteria</taxon>
        <taxon>Pseudomonadales</taxon>
        <taxon>Pseudomonadaceae</taxon>
        <taxon>Pseudomonas</taxon>
    </lineage>
</organism>
<gene>
    <name evidence="2" type="ORF">SAMN04490191_0962</name>
</gene>
<name>A0A1H1QED0_9PSED</name>
<keyword evidence="3" id="KW-1185">Reference proteome</keyword>
<evidence type="ECO:0000313" key="2">
    <source>
        <dbReference type="EMBL" id="SDS21744.1"/>
    </source>
</evidence>
<dbReference type="Proteomes" id="UP000182814">
    <property type="component" value="Chromosome I"/>
</dbReference>
<evidence type="ECO:0000313" key="3">
    <source>
        <dbReference type="Proteomes" id="UP000182814"/>
    </source>
</evidence>
<dbReference type="AlphaFoldDB" id="A0A1H1QED0"/>
<feature type="signal peptide" evidence="1">
    <location>
        <begin position="1"/>
        <end position="20"/>
    </location>
</feature>
<keyword evidence="1" id="KW-0732">Signal</keyword>
<evidence type="ECO:0000256" key="1">
    <source>
        <dbReference type="SAM" id="SignalP"/>
    </source>
</evidence>
<proteinExistence type="predicted"/>
<reference evidence="3" key="1">
    <citation type="submission" date="2016-10" db="EMBL/GenBank/DDBJ databases">
        <authorList>
            <person name="Varghese N."/>
            <person name="Submissions S."/>
        </authorList>
    </citation>
    <scope>NUCLEOTIDE SEQUENCE [LARGE SCALE GENOMIC DNA]</scope>
    <source>
        <strain evidence="3">BS3782</strain>
    </source>
</reference>
<feature type="chain" id="PRO_5009257661" evidence="1">
    <location>
        <begin position="21"/>
        <end position="32"/>
    </location>
</feature>
<protein>
    <submittedName>
        <fullName evidence="2">Uncharacterized protein</fullName>
    </submittedName>
</protein>
<accession>A0A1H1QED0</accession>
<dbReference type="EMBL" id="LT629746">
    <property type="protein sequence ID" value="SDS21744.1"/>
    <property type="molecule type" value="Genomic_DNA"/>
</dbReference>